<dbReference type="SMART" id="SM00663">
    <property type="entry name" value="RPOLA_N"/>
    <property type="match status" value="1"/>
</dbReference>
<dbReference type="Proteomes" id="UP000681720">
    <property type="component" value="Unassembled WGS sequence"/>
</dbReference>
<dbReference type="EMBL" id="CAJOBH010282859">
    <property type="protein sequence ID" value="CAF5172382.1"/>
    <property type="molecule type" value="Genomic_DNA"/>
</dbReference>
<dbReference type="EC" id="2.7.7.6" evidence="3"/>
<evidence type="ECO:0000313" key="14">
    <source>
        <dbReference type="EMBL" id="CAF5172329.1"/>
    </source>
</evidence>
<accession>A0A8S3GVD2</accession>
<dbReference type="GO" id="GO:0000428">
    <property type="term" value="C:DNA-directed RNA polymerase complex"/>
    <property type="evidence" value="ECO:0007669"/>
    <property type="project" value="UniProtKB-KW"/>
</dbReference>
<comment type="subcellular location">
    <subcellularLocation>
        <location evidence="1">Nucleus</location>
    </subcellularLocation>
</comment>
<evidence type="ECO:0000256" key="10">
    <source>
        <dbReference type="ARBA" id="ARBA00023242"/>
    </source>
</evidence>
<evidence type="ECO:0000256" key="6">
    <source>
        <dbReference type="ARBA" id="ARBA00022695"/>
    </source>
</evidence>
<dbReference type="FunFam" id="2.40.40.20:FF:000019">
    <property type="entry name" value="DNA-directed RNA polymerase II subunit RPB1"/>
    <property type="match status" value="1"/>
</dbReference>
<dbReference type="GO" id="GO:0006351">
    <property type="term" value="P:DNA-templated transcription"/>
    <property type="evidence" value="ECO:0007669"/>
    <property type="project" value="InterPro"/>
</dbReference>
<feature type="non-terminal residue" evidence="14">
    <location>
        <position position="1"/>
    </location>
</feature>
<dbReference type="GO" id="GO:0003899">
    <property type="term" value="F:DNA-directed RNA polymerase activity"/>
    <property type="evidence" value="ECO:0007669"/>
    <property type="project" value="UniProtKB-EC"/>
</dbReference>
<dbReference type="InterPro" id="IPR000722">
    <property type="entry name" value="RNA_pol_asu"/>
</dbReference>
<dbReference type="SUPFAM" id="SSF64484">
    <property type="entry name" value="beta and beta-prime subunits of DNA dependent RNA-polymerase"/>
    <property type="match status" value="1"/>
</dbReference>
<evidence type="ECO:0000256" key="5">
    <source>
        <dbReference type="ARBA" id="ARBA00022679"/>
    </source>
</evidence>
<gene>
    <name evidence="14" type="ORF">BYL167_LOCUS77548</name>
    <name evidence="15" type="ORF">BYL167_LOCUS77560</name>
    <name evidence="12" type="ORF">GIL414_LOCUS21172</name>
    <name evidence="13" type="ORF">GIL414_LOCUS21180</name>
</gene>
<dbReference type="AlphaFoldDB" id="A0A8S3GVD2"/>
<dbReference type="InterPro" id="IPR015700">
    <property type="entry name" value="RPC1"/>
</dbReference>
<dbReference type="GO" id="GO:0031981">
    <property type="term" value="C:nuclear lumen"/>
    <property type="evidence" value="ECO:0007669"/>
    <property type="project" value="UniProtKB-ARBA"/>
</dbReference>
<dbReference type="EMBL" id="CAJOBJ010016958">
    <property type="protein sequence ID" value="CAF4190159.1"/>
    <property type="molecule type" value="Genomic_DNA"/>
</dbReference>
<evidence type="ECO:0000256" key="3">
    <source>
        <dbReference type="ARBA" id="ARBA00012418"/>
    </source>
</evidence>
<evidence type="ECO:0000313" key="16">
    <source>
        <dbReference type="Proteomes" id="UP000681967"/>
    </source>
</evidence>
<evidence type="ECO:0000313" key="12">
    <source>
        <dbReference type="EMBL" id="CAF4190159.1"/>
    </source>
</evidence>
<dbReference type="EMBL" id="CAJOBH010282798">
    <property type="protein sequence ID" value="CAF5172329.1"/>
    <property type="molecule type" value="Genomic_DNA"/>
</dbReference>
<evidence type="ECO:0000256" key="1">
    <source>
        <dbReference type="ARBA" id="ARBA00004123"/>
    </source>
</evidence>
<dbReference type="GO" id="GO:0003677">
    <property type="term" value="F:DNA binding"/>
    <property type="evidence" value="ECO:0007669"/>
    <property type="project" value="InterPro"/>
</dbReference>
<keyword evidence="4" id="KW-0240">DNA-directed RNA polymerase</keyword>
<keyword evidence="5" id="KW-0808">Transferase</keyword>
<name>A0A8S3GVD2_9BILA</name>
<protein>
    <recommendedName>
        <fullName evidence="3">DNA-directed RNA polymerase</fullName>
        <ecNumber evidence="3">2.7.7.6</ecNumber>
    </recommendedName>
</protein>
<dbReference type="Gene3D" id="2.40.40.20">
    <property type="match status" value="1"/>
</dbReference>
<dbReference type="Pfam" id="PF00623">
    <property type="entry name" value="RNA_pol_Rpb1_2"/>
    <property type="match status" value="1"/>
</dbReference>
<evidence type="ECO:0000256" key="8">
    <source>
        <dbReference type="ARBA" id="ARBA00022833"/>
    </source>
</evidence>
<dbReference type="EMBL" id="CAJOBJ010016986">
    <property type="protein sequence ID" value="CAF4190343.1"/>
    <property type="molecule type" value="Genomic_DNA"/>
</dbReference>
<dbReference type="PANTHER" id="PTHR48446:SF1">
    <property type="entry name" value="DNA-DIRECTED RNA POLYMERASE SUBUNIT BETA' N-TERMINAL SECTION"/>
    <property type="match status" value="1"/>
</dbReference>
<comment type="caution">
    <text evidence="14">The sequence shown here is derived from an EMBL/GenBank/DDBJ whole genome shotgun (WGS) entry which is preliminary data.</text>
</comment>
<dbReference type="InterPro" id="IPR006592">
    <property type="entry name" value="RNA_pol_N"/>
</dbReference>
<feature type="non-terminal residue" evidence="14">
    <location>
        <position position="102"/>
    </location>
</feature>
<reference evidence="14" key="1">
    <citation type="submission" date="2021-02" db="EMBL/GenBank/DDBJ databases">
        <authorList>
            <person name="Nowell W R."/>
        </authorList>
    </citation>
    <scope>NUCLEOTIDE SEQUENCE</scope>
</reference>
<dbReference type="PANTHER" id="PTHR48446">
    <property type="entry name" value="DNA-DIRECTED RNA POLYMERASE SUBUNIT BETA' N-TERMINAL SECTION"/>
    <property type="match status" value="1"/>
</dbReference>
<organism evidence="14 16">
    <name type="scientific">Rotaria magnacalcarata</name>
    <dbReference type="NCBI Taxonomy" id="392030"/>
    <lineage>
        <taxon>Eukaryota</taxon>
        <taxon>Metazoa</taxon>
        <taxon>Spiralia</taxon>
        <taxon>Gnathifera</taxon>
        <taxon>Rotifera</taxon>
        <taxon>Eurotatoria</taxon>
        <taxon>Bdelloidea</taxon>
        <taxon>Philodinida</taxon>
        <taxon>Philodinidae</taxon>
        <taxon>Rotaria</taxon>
    </lineage>
</organism>
<evidence type="ECO:0000313" key="15">
    <source>
        <dbReference type="EMBL" id="CAF5172382.1"/>
    </source>
</evidence>
<comment type="similarity">
    <text evidence="2">Belongs to the RNA polymerase beta' chain family.</text>
</comment>
<dbReference type="Gene3D" id="3.30.1490.180">
    <property type="entry name" value="RNA polymerase ii"/>
    <property type="match status" value="1"/>
</dbReference>
<evidence type="ECO:0000256" key="9">
    <source>
        <dbReference type="ARBA" id="ARBA00023163"/>
    </source>
</evidence>
<keyword evidence="6" id="KW-0548">Nucleotidyltransferase</keyword>
<keyword evidence="7" id="KW-0479">Metal-binding</keyword>
<evidence type="ECO:0000256" key="2">
    <source>
        <dbReference type="ARBA" id="ARBA00006460"/>
    </source>
</evidence>
<dbReference type="Proteomes" id="UP000681967">
    <property type="component" value="Unassembled WGS sequence"/>
</dbReference>
<evidence type="ECO:0000313" key="13">
    <source>
        <dbReference type="EMBL" id="CAF4190343.1"/>
    </source>
</evidence>
<keyword evidence="10" id="KW-0539">Nucleus</keyword>
<evidence type="ECO:0000259" key="11">
    <source>
        <dbReference type="SMART" id="SM00663"/>
    </source>
</evidence>
<feature type="domain" description="RNA polymerase N-terminal" evidence="11">
    <location>
        <begin position="1"/>
        <end position="102"/>
    </location>
</feature>
<evidence type="ECO:0000256" key="4">
    <source>
        <dbReference type="ARBA" id="ARBA00022478"/>
    </source>
</evidence>
<sequence>LVRNGPDIHPGANFIINPKTEQKKFLKYGDRNDLASKLRYGDIVERHMIDGDVVLFNRQPSLHRLSIMALFARVMPHRTFRFNECICSPFNADFDGDEMNLH</sequence>
<proteinExistence type="inferred from homology"/>
<evidence type="ECO:0000256" key="7">
    <source>
        <dbReference type="ARBA" id="ARBA00022723"/>
    </source>
</evidence>
<dbReference type="GO" id="GO:0046872">
    <property type="term" value="F:metal ion binding"/>
    <property type="evidence" value="ECO:0007669"/>
    <property type="project" value="UniProtKB-KW"/>
</dbReference>
<keyword evidence="8" id="KW-0862">Zinc</keyword>
<keyword evidence="9" id="KW-0804">Transcription</keyword>